<sequence>MNVNVKKVENGFVLSVDTEIESKEYIFQNERQALKFLRELWKTPENA</sequence>
<accession>A0A6J5KT03</accession>
<proteinExistence type="predicted"/>
<evidence type="ECO:0000313" key="1">
    <source>
        <dbReference type="EMBL" id="CAB4125604.1"/>
    </source>
</evidence>
<organism evidence="1">
    <name type="scientific">uncultured Caudovirales phage</name>
    <dbReference type="NCBI Taxonomy" id="2100421"/>
    <lineage>
        <taxon>Viruses</taxon>
        <taxon>Duplodnaviria</taxon>
        <taxon>Heunggongvirae</taxon>
        <taxon>Uroviricota</taxon>
        <taxon>Caudoviricetes</taxon>
        <taxon>Peduoviridae</taxon>
        <taxon>Maltschvirus</taxon>
        <taxon>Maltschvirus maltsch</taxon>
    </lineage>
</organism>
<name>A0A6J5KT03_9CAUD</name>
<reference evidence="1" key="1">
    <citation type="submission" date="2020-04" db="EMBL/GenBank/DDBJ databases">
        <authorList>
            <person name="Chiriac C."/>
            <person name="Salcher M."/>
            <person name="Ghai R."/>
            <person name="Kavagutti S V."/>
        </authorList>
    </citation>
    <scope>NUCLEOTIDE SEQUENCE</scope>
</reference>
<gene>
    <name evidence="1" type="ORF">UFOVP58_180</name>
</gene>
<protein>
    <submittedName>
        <fullName evidence="1">Uncharacterized protein</fullName>
    </submittedName>
</protein>
<dbReference type="EMBL" id="LR796186">
    <property type="protein sequence ID" value="CAB4125604.1"/>
    <property type="molecule type" value="Genomic_DNA"/>
</dbReference>